<dbReference type="InterPro" id="IPR017907">
    <property type="entry name" value="Znf_RING_CS"/>
</dbReference>
<evidence type="ECO:0000259" key="11">
    <source>
        <dbReference type="PROSITE" id="PS51192"/>
    </source>
</evidence>
<dbReference type="EMBL" id="JAVFKD010000012">
    <property type="protein sequence ID" value="KAK5993198.1"/>
    <property type="molecule type" value="Genomic_DNA"/>
</dbReference>
<dbReference type="InterPro" id="IPR049730">
    <property type="entry name" value="SNF2/RAD54-like_C"/>
</dbReference>
<dbReference type="InterPro" id="IPR000330">
    <property type="entry name" value="SNF2_N"/>
</dbReference>
<dbReference type="PROSITE" id="PS51194">
    <property type="entry name" value="HELICASE_CTER"/>
    <property type="match status" value="1"/>
</dbReference>
<evidence type="ECO:0000256" key="9">
    <source>
        <dbReference type="SAM" id="MobiDB-lite"/>
    </source>
</evidence>
<evidence type="ECO:0000256" key="2">
    <source>
        <dbReference type="ARBA" id="ARBA00022741"/>
    </source>
</evidence>
<dbReference type="InterPro" id="IPR027417">
    <property type="entry name" value="P-loop_NTPase"/>
</dbReference>
<dbReference type="InterPro" id="IPR013083">
    <property type="entry name" value="Znf_RING/FYVE/PHD"/>
</dbReference>
<dbReference type="Pfam" id="PF13639">
    <property type="entry name" value="zf-RING_2"/>
    <property type="match status" value="1"/>
</dbReference>
<evidence type="ECO:0000256" key="1">
    <source>
        <dbReference type="ARBA" id="ARBA00022723"/>
    </source>
</evidence>
<sequence length="1414" mass="160295">MAWAPVMSPASVIEVGLADAFPTTFINYIRSLPSLDTSNKENYDTLNSTGPSSKRRKLDSSPVPNVCVARSEILLSRQSANGYQEDFSQWHHDIGSFLYFSTKNGKLRISARSTSPLGKIDISFSLRPQDMSGKVNQILDISQNRRRRDVPGAIWTSLDLRLDQCAGVVSLKISLELFWNETSSPYAHLRNSKERKITHVPSKNDEKLQSINIPGLEATLFPYQKRSLQWLLSREGVAWVSSPPGIRPVPDNERTLDLNTFRIIRDVDGHAVHLSDVFQTITKDTTAYHQLGRTFRGGILAEEMGLGKTLEIIGLMLLHKRSSTPLSNFPPGHDSLVPSGATLIVTPPSLRHQWISELSRHAPGMRVKDYTGRKSLKEQDDKTIVNDLAGYDVVITTYNVLSAELHFAIAPPDRSRRHERVYHRKSSPLVEISWWRVCLDEAQMIENGISQAAALAQRIPRMNAWGITGTPVKDDVKDLRGLLSFLRYEPYCSLTEIWQALTTRHKPLFKQLFNSISLRHTKAQVRDEISLPPQKRFVISMPFTAVEEQHYLTIFKEMAEACDLSTEGAPLIDEWNPENYEDVMRLWLNRLRQTTLHPEVGVYGRRVLGNNKEKPMRTVEEVLNAMLEQSETAIRTDERVYLSNQLSLGQLFENSPRVKEALAIWEKVRDETKNLVSDAKNKLQEAVREQGGNQKYQRAINDNPEADEASDSDTESVGEFESKGQVGDRQNRFRDALELYHKAIFFCANAYFQIRESESMTQPDSEEYLELKKLEDQGYEDAKMIRRQILRESHQKATRLMIQVSQKANEQSFAEVPELVVGGERGIETGRIIDNLETLCGDLNTQANVIDMWREQAIQLLLQPLIDEEESIETTGEELADSTRVQDELMVYVQALRAVIVDRHEALSGQANELVRHETETSMRLARNGDGPAPDKLLELFHFRAEARPTNAQVSMRGIISEFRSLKLTLSREPREGEEERPPRGVLEAKIAGDMLKNTQQLLKEQTEAAVALESEIEGFKRVMNARLEYYRQLQAVSDSVLPYEGPKTEVAITRAKKAVDDVHRRLLSAQAKYRYLLNLKETGSKSNEPRMCVICQTPFTIGVLTVCGHQFCKECMMMWFKAHRNCPVCKKVLKADNLHDIVINSQALQVRIEGSNQLAEEAGDGQLQKRETQSPNARIYTEFNAEKLEEMKNIELDGPSFTTKVDTLVRHLLWLRESDPGAKSIVFSQYKDFLDILRNAFARFRIGFASIDDANGITKFKEDPAIECFLLHARAHSSGLNLVNASHVFLCEPLLNTALELQAIARVDRIGQQHETTVWLYIVSGTVEESIYNLSVHRRMEHMGRNLKSKAKESEPELLDANIEAANTLEMEHAALSKLMSKDRSAGEMVDRNDLWECLFGHVAGQEVEAGGV</sequence>
<feature type="domain" description="Helicase C-terminal" evidence="12">
    <location>
        <begin position="1208"/>
        <end position="1363"/>
    </location>
</feature>
<dbReference type="InterPro" id="IPR001841">
    <property type="entry name" value="Znf_RING"/>
</dbReference>
<organism evidence="13 14">
    <name type="scientific">Cladobotryum mycophilum</name>
    <dbReference type="NCBI Taxonomy" id="491253"/>
    <lineage>
        <taxon>Eukaryota</taxon>
        <taxon>Fungi</taxon>
        <taxon>Dikarya</taxon>
        <taxon>Ascomycota</taxon>
        <taxon>Pezizomycotina</taxon>
        <taxon>Sordariomycetes</taxon>
        <taxon>Hypocreomycetidae</taxon>
        <taxon>Hypocreales</taxon>
        <taxon>Hypocreaceae</taxon>
        <taxon>Cladobotryum</taxon>
    </lineage>
</organism>
<keyword evidence="4" id="KW-0378">Hydrolase</keyword>
<keyword evidence="14" id="KW-1185">Reference proteome</keyword>
<dbReference type="SUPFAM" id="SSF57850">
    <property type="entry name" value="RING/U-box"/>
    <property type="match status" value="1"/>
</dbReference>
<dbReference type="CDD" id="cd18070">
    <property type="entry name" value="DEXQc_SHPRH"/>
    <property type="match status" value="1"/>
</dbReference>
<feature type="domain" description="Helicase ATP-binding" evidence="11">
    <location>
        <begin position="289"/>
        <end position="489"/>
    </location>
</feature>
<feature type="region of interest" description="Disordered" evidence="9">
    <location>
        <begin position="40"/>
        <end position="63"/>
    </location>
</feature>
<feature type="region of interest" description="Disordered" evidence="9">
    <location>
        <begin position="687"/>
        <end position="726"/>
    </location>
</feature>
<accession>A0ABR0SM58</accession>
<dbReference type="Pfam" id="PF26021">
    <property type="entry name" value="Ferritin_C144_05"/>
    <property type="match status" value="1"/>
</dbReference>
<evidence type="ECO:0000259" key="12">
    <source>
        <dbReference type="PROSITE" id="PS51194"/>
    </source>
</evidence>
<dbReference type="CDD" id="cd18793">
    <property type="entry name" value="SF2_C_SNF"/>
    <property type="match status" value="1"/>
</dbReference>
<dbReference type="PROSITE" id="PS00518">
    <property type="entry name" value="ZF_RING_1"/>
    <property type="match status" value="1"/>
</dbReference>
<dbReference type="InterPro" id="IPR038718">
    <property type="entry name" value="SNF2-like_sf"/>
</dbReference>
<dbReference type="InterPro" id="IPR059033">
    <property type="entry name" value="C144_05_dom"/>
</dbReference>
<feature type="domain" description="RING-type" evidence="10">
    <location>
        <begin position="1093"/>
        <end position="1131"/>
    </location>
</feature>
<feature type="coiled-coil region" evidence="8">
    <location>
        <begin position="996"/>
        <end position="1023"/>
    </location>
</feature>
<evidence type="ECO:0000256" key="5">
    <source>
        <dbReference type="ARBA" id="ARBA00022833"/>
    </source>
</evidence>
<dbReference type="GO" id="GO:0004386">
    <property type="term" value="F:helicase activity"/>
    <property type="evidence" value="ECO:0007669"/>
    <property type="project" value="UniProtKB-KW"/>
</dbReference>
<keyword evidence="8" id="KW-0175">Coiled coil</keyword>
<evidence type="ECO:0000256" key="4">
    <source>
        <dbReference type="ARBA" id="ARBA00022801"/>
    </source>
</evidence>
<dbReference type="PROSITE" id="PS50089">
    <property type="entry name" value="ZF_RING_2"/>
    <property type="match status" value="1"/>
</dbReference>
<dbReference type="SMART" id="SM00184">
    <property type="entry name" value="RING"/>
    <property type="match status" value="1"/>
</dbReference>
<dbReference type="InterPro" id="IPR052583">
    <property type="entry name" value="ATP-helicase/E3_Ub-Ligase"/>
</dbReference>
<comment type="caution">
    <text evidence="13">The sequence shown here is derived from an EMBL/GenBank/DDBJ whole genome shotgun (WGS) entry which is preliminary data.</text>
</comment>
<evidence type="ECO:0000256" key="3">
    <source>
        <dbReference type="ARBA" id="ARBA00022771"/>
    </source>
</evidence>
<dbReference type="Proteomes" id="UP001338125">
    <property type="component" value="Unassembled WGS sequence"/>
</dbReference>
<evidence type="ECO:0000256" key="7">
    <source>
        <dbReference type="PROSITE-ProRule" id="PRU00175"/>
    </source>
</evidence>
<dbReference type="Gene3D" id="3.40.50.300">
    <property type="entry name" value="P-loop containing nucleotide triphosphate hydrolases"/>
    <property type="match status" value="1"/>
</dbReference>
<dbReference type="Gene3D" id="3.30.40.10">
    <property type="entry name" value="Zinc/RING finger domain, C3HC4 (zinc finger)"/>
    <property type="match status" value="1"/>
</dbReference>
<dbReference type="SMART" id="SM00487">
    <property type="entry name" value="DEXDc"/>
    <property type="match status" value="1"/>
</dbReference>
<evidence type="ECO:0000256" key="8">
    <source>
        <dbReference type="SAM" id="Coils"/>
    </source>
</evidence>
<evidence type="ECO:0000313" key="13">
    <source>
        <dbReference type="EMBL" id="KAK5993198.1"/>
    </source>
</evidence>
<dbReference type="PANTHER" id="PTHR45865:SF1">
    <property type="entry name" value="E3 UBIQUITIN-PROTEIN LIGASE SHPRH"/>
    <property type="match status" value="1"/>
</dbReference>
<gene>
    <name evidence="13" type="ORF">PT974_06626</name>
</gene>
<dbReference type="InterPro" id="IPR001650">
    <property type="entry name" value="Helicase_C-like"/>
</dbReference>
<keyword evidence="2" id="KW-0547">Nucleotide-binding</keyword>
<keyword evidence="6" id="KW-0067">ATP-binding</keyword>
<dbReference type="Pfam" id="PF00176">
    <property type="entry name" value="SNF2-rel_dom"/>
    <property type="match status" value="1"/>
</dbReference>
<dbReference type="PANTHER" id="PTHR45865">
    <property type="entry name" value="E3 UBIQUITIN-PROTEIN LIGASE SHPRH FAMILY MEMBER"/>
    <property type="match status" value="1"/>
</dbReference>
<feature type="compositionally biased region" description="Acidic residues" evidence="9">
    <location>
        <begin position="704"/>
        <end position="718"/>
    </location>
</feature>
<dbReference type="Gene3D" id="3.40.50.10810">
    <property type="entry name" value="Tandem AAA-ATPase domain"/>
    <property type="match status" value="1"/>
</dbReference>
<evidence type="ECO:0000313" key="14">
    <source>
        <dbReference type="Proteomes" id="UP001338125"/>
    </source>
</evidence>
<proteinExistence type="predicted"/>
<dbReference type="InterPro" id="IPR014001">
    <property type="entry name" value="Helicase_ATP-bd"/>
</dbReference>
<keyword evidence="1" id="KW-0479">Metal-binding</keyword>
<evidence type="ECO:0000256" key="6">
    <source>
        <dbReference type="ARBA" id="ARBA00022840"/>
    </source>
</evidence>
<dbReference type="Pfam" id="PF00271">
    <property type="entry name" value="Helicase_C"/>
    <property type="match status" value="1"/>
</dbReference>
<keyword evidence="3 7" id="KW-0863">Zinc-finger</keyword>
<keyword evidence="13" id="KW-0347">Helicase</keyword>
<dbReference type="PROSITE" id="PS51192">
    <property type="entry name" value="HELICASE_ATP_BIND_1"/>
    <property type="match status" value="1"/>
</dbReference>
<protein>
    <submittedName>
        <fullName evidence="13">ATP-dependent helicase</fullName>
    </submittedName>
</protein>
<reference evidence="13 14" key="1">
    <citation type="submission" date="2024-01" db="EMBL/GenBank/DDBJ databases">
        <title>Complete genome of Cladobotryum mycophilum ATHUM6906.</title>
        <authorList>
            <person name="Christinaki A.C."/>
            <person name="Myridakis A.I."/>
            <person name="Kouvelis V.N."/>
        </authorList>
    </citation>
    <scope>NUCLEOTIDE SEQUENCE [LARGE SCALE GENOMIC DNA]</scope>
    <source>
        <strain evidence="13 14">ATHUM6906</strain>
    </source>
</reference>
<evidence type="ECO:0000259" key="10">
    <source>
        <dbReference type="PROSITE" id="PS50089"/>
    </source>
</evidence>
<dbReference type="SUPFAM" id="SSF52540">
    <property type="entry name" value="P-loop containing nucleoside triphosphate hydrolases"/>
    <property type="match status" value="2"/>
</dbReference>
<name>A0ABR0SM58_9HYPO</name>
<keyword evidence="5" id="KW-0862">Zinc</keyword>